<evidence type="ECO:0000313" key="1">
    <source>
        <dbReference type="EMBL" id="KKP47006.1"/>
    </source>
</evidence>
<dbReference type="EMBL" id="LBOZ01000006">
    <property type="protein sequence ID" value="KKP47006.1"/>
    <property type="molecule type" value="Genomic_DNA"/>
</dbReference>
<dbReference type="Proteomes" id="UP000033995">
    <property type="component" value="Unassembled WGS sequence"/>
</dbReference>
<dbReference type="AlphaFoldDB" id="A0A0G0A6V6"/>
<organism evidence="1 2">
    <name type="scientific">Candidatus Woesebacteria bacterium GW2011_GWA2_33_28</name>
    <dbReference type="NCBI Taxonomy" id="1618561"/>
    <lineage>
        <taxon>Bacteria</taxon>
        <taxon>Candidatus Woeseibacteriota</taxon>
    </lineage>
</organism>
<proteinExistence type="predicted"/>
<accession>A0A0G0A6V6</accession>
<evidence type="ECO:0000313" key="2">
    <source>
        <dbReference type="Proteomes" id="UP000033995"/>
    </source>
</evidence>
<protein>
    <submittedName>
        <fullName evidence="1">Uncharacterized protein</fullName>
    </submittedName>
</protein>
<sequence length="58" mass="6481">MCYNCGCDIPDDNMGKPDATGSSLTNKSFEELAKAWDMTVEEAKKNTYKLPKTQFGEK</sequence>
<gene>
    <name evidence="1" type="ORF">UR38_C0006G0009</name>
</gene>
<name>A0A0G0A6V6_9BACT</name>
<reference evidence="1 2" key="1">
    <citation type="journal article" date="2015" name="Nature">
        <title>rRNA introns, odd ribosomes, and small enigmatic genomes across a large radiation of phyla.</title>
        <authorList>
            <person name="Brown C.T."/>
            <person name="Hug L.A."/>
            <person name="Thomas B.C."/>
            <person name="Sharon I."/>
            <person name="Castelle C.J."/>
            <person name="Singh A."/>
            <person name="Wilkins M.J."/>
            <person name="Williams K.H."/>
            <person name="Banfield J.F."/>
        </authorList>
    </citation>
    <scope>NUCLEOTIDE SEQUENCE [LARGE SCALE GENOMIC DNA]</scope>
</reference>
<comment type="caution">
    <text evidence="1">The sequence shown here is derived from an EMBL/GenBank/DDBJ whole genome shotgun (WGS) entry which is preliminary data.</text>
</comment>